<dbReference type="PANTHER" id="PTHR47706:SF4">
    <property type="entry name" value="NMRA-LIKE DOMAIN-CONTAINING PROTEIN"/>
    <property type="match status" value="1"/>
</dbReference>
<dbReference type="Pfam" id="PF05368">
    <property type="entry name" value="NmrA"/>
    <property type="match status" value="1"/>
</dbReference>
<evidence type="ECO:0000259" key="4">
    <source>
        <dbReference type="Pfam" id="PF05368"/>
    </source>
</evidence>
<dbReference type="Gene3D" id="3.40.50.720">
    <property type="entry name" value="NAD(P)-binding Rossmann-like Domain"/>
    <property type="match status" value="1"/>
</dbReference>
<dbReference type="AlphaFoldDB" id="A0AAD9AUU1"/>
<dbReference type="Gene3D" id="3.90.25.10">
    <property type="entry name" value="UDP-galactose 4-epimerase, domain 1"/>
    <property type="match status" value="1"/>
</dbReference>
<name>A0AAD9AUU1_9PEZI</name>
<dbReference type="InterPro" id="IPR008030">
    <property type="entry name" value="NmrA-like"/>
</dbReference>
<evidence type="ECO:0000313" key="5">
    <source>
        <dbReference type="EMBL" id="KAK1853880.1"/>
    </source>
</evidence>
<dbReference type="Proteomes" id="UP001243330">
    <property type="component" value="Unassembled WGS sequence"/>
</dbReference>
<organism evidence="5 6">
    <name type="scientific">Colletotrichum chrysophilum</name>
    <dbReference type="NCBI Taxonomy" id="1836956"/>
    <lineage>
        <taxon>Eukaryota</taxon>
        <taxon>Fungi</taxon>
        <taxon>Dikarya</taxon>
        <taxon>Ascomycota</taxon>
        <taxon>Pezizomycotina</taxon>
        <taxon>Sordariomycetes</taxon>
        <taxon>Hypocreomycetidae</taxon>
        <taxon>Glomerellales</taxon>
        <taxon>Glomerellaceae</taxon>
        <taxon>Colletotrichum</taxon>
        <taxon>Colletotrichum gloeosporioides species complex</taxon>
    </lineage>
</organism>
<dbReference type="GO" id="GO:0016491">
    <property type="term" value="F:oxidoreductase activity"/>
    <property type="evidence" value="ECO:0007669"/>
    <property type="project" value="UniProtKB-KW"/>
</dbReference>
<dbReference type="EMBL" id="JAQOWY010000047">
    <property type="protein sequence ID" value="KAK1853880.1"/>
    <property type="molecule type" value="Genomic_DNA"/>
</dbReference>
<keyword evidence="3" id="KW-0560">Oxidoreductase</keyword>
<dbReference type="SUPFAM" id="SSF51735">
    <property type="entry name" value="NAD(P)-binding Rossmann-fold domains"/>
    <property type="match status" value="1"/>
</dbReference>
<feature type="domain" description="NmrA-like" evidence="4">
    <location>
        <begin position="5"/>
        <end position="259"/>
    </location>
</feature>
<gene>
    <name evidence="5" type="ORF">CCHR01_03533</name>
</gene>
<proteinExistence type="inferred from homology"/>
<dbReference type="InterPro" id="IPR036291">
    <property type="entry name" value="NAD(P)-bd_dom_sf"/>
</dbReference>
<keyword evidence="2" id="KW-0521">NADP</keyword>
<evidence type="ECO:0000256" key="1">
    <source>
        <dbReference type="ARBA" id="ARBA00005725"/>
    </source>
</evidence>
<dbReference type="PANTHER" id="PTHR47706">
    <property type="entry name" value="NMRA-LIKE FAMILY PROTEIN"/>
    <property type="match status" value="1"/>
</dbReference>
<protein>
    <submittedName>
        <fullName evidence="5">Isoflavone reductase family protein</fullName>
    </submittedName>
</protein>
<reference evidence="5" key="1">
    <citation type="submission" date="2023-01" db="EMBL/GenBank/DDBJ databases">
        <title>Colletotrichum chrysophilum M932 genome sequence.</title>
        <authorList>
            <person name="Baroncelli R."/>
        </authorList>
    </citation>
    <scope>NUCLEOTIDE SEQUENCE</scope>
    <source>
        <strain evidence="5">M932</strain>
    </source>
</reference>
<keyword evidence="6" id="KW-1185">Reference proteome</keyword>
<evidence type="ECO:0000313" key="6">
    <source>
        <dbReference type="Proteomes" id="UP001243330"/>
    </source>
</evidence>
<evidence type="ECO:0000256" key="3">
    <source>
        <dbReference type="ARBA" id="ARBA00023002"/>
    </source>
</evidence>
<accession>A0AAD9AUU1</accession>
<comment type="similarity">
    <text evidence="1">Belongs to the NmrA-type oxidoreductase family. Isoflavone reductase subfamily.</text>
</comment>
<sequence>MANKIRVAIAGATGNTGSSIVNALLNSPDRFEITALARSTSVGKPDIVEFAKQGVAVKSVELDGSIDMISGTLANMDVVISCLTLLQVTEEINLIEASSKANVGRYIPSFWGPACAPRGIMMIREMIPLLTQTSQKEDLLDRIKALYLPYTIVDVGWWYQLSLPALPSGRFRPAAEEYSTTRIIGDGNFPWALTDNRDIGKFVSRIISDPKTLNKMVFAYGEVVTQNGAFELLEKVSREAVPREYVTKEELHSIISQGRATAAKQDIKDVTVLPSIGMAEYRNLLGIRGDNTPEYARYLGYLDARDLYPDVEVTTLENYIRRLVR</sequence>
<comment type="caution">
    <text evidence="5">The sequence shown here is derived from an EMBL/GenBank/DDBJ whole genome shotgun (WGS) entry which is preliminary data.</text>
</comment>
<dbReference type="InterPro" id="IPR051609">
    <property type="entry name" value="NmrA/Isoflavone_reductase-like"/>
</dbReference>
<evidence type="ECO:0000256" key="2">
    <source>
        <dbReference type="ARBA" id="ARBA00022857"/>
    </source>
</evidence>